<evidence type="ECO:0000256" key="5">
    <source>
        <dbReference type="SAM" id="MobiDB-lite"/>
    </source>
</evidence>
<accession>A0A9W6HKL7</accession>
<name>A0A9W6HKL7_9MICO</name>
<evidence type="ECO:0000259" key="6">
    <source>
        <dbReference type="PROSITE" id="PS50977"/>
    </source>
</evidence>
<evidence type="ECO:0000313" key="7">
    <source>
        <dbReference type="EMBL" id="GLJ94451.1"/>
    </source>
</evidence>
<gene>
    <name evidence="7" type="ORF">GCM10017591_05120</name>
</gene>
<feature type="domain" description="HTH tetR-type" evidence="6">
    <location>
        <begin position="5"/>
        <end position="65"/>
    </location>
</feature>
<dbReference type="Proteomes" id="UP001142291">
    <property type="component" value="Unassembled WGS sequence"/>
</dbReference>
<dbReference type="InterPro" id="IPR009057">
    <property type="entry name" value="Homeodomain-like_sf"/>
</dbReference>
<dbReference type="Pfam" id="PF00440">
    <property type="entry name" value="TetR_N"/>
    <property type="match status" value="1"/>
</dbReference>
<proteinExistence type="predicted"/>
<dbReference type="InterPro" id="IPR001647">
    <property type="entry name" value="HTH_TetR"/>
</dbReference>
<dbReference type="InterPro" id="IPR025996">
    <property type="entry name" value="MT1864/Rv1816-like_C"/>
</dbReference>
<dbReference type="InterPro" id="IPR036271">
    <property type="entry name" value="Tet_transcr_reg_TetR-rel_C_sf"/>
</dbReference>
<dbReference type="Pfam" id="PF13305">
    <property type="entry name" value="TetR_C_33"/>
    <property type="match status" value="1"/>
</dbReference>
<dbReference type="RefSeq" id="WP_204962946.1">
    <property type="nucleotide sequence ID" value="NZ_BAAAUR010000008.1"/>
</dbReference>
<sequence>MPRAGLTQDAVIALALDAVDEVGSDALTLAEVAARAGVRVPSLYKHIASIEVLRDAVATAATRELAHELRRAAVGVSRTEALARLCGAYRAYALRHPGRYSATQRAPRPGERRDDAHAGAAAEVQDVVSATLHGYDIADDQVIDATRALRAALHGFCILENNGGFAIPVSIDESFDRMVAGFDRMLSTWSV</sequence>
<protein>
    <submittedName>
        <fullName evidence="7">Transcriptional regulator</fullName>
    </submittedName>
</protein>
<dbReference type="GO" id="GO:0003677">
    <property type="term" value="F:DNA binding"/>
    <property type="evidence" value="ECO:0007669"/>
    <property type="project" value="UniProtKB-UniRule"/>
</dbReference>
<feature type="region of interest" description="Disordered" evidence="5">
    <location>
        <begin position="100"/>
        <end position="119"/>
    </location>
</feature>
<keyword evidence="1" id="KW-0805">Transcription regulation</keyword>
<evidence type="ECO:0000256" key="1">
    <source>
        <dbReference type="ARBA" id="ARBA00023015"/>
    </source>
</evidence>
<evidence type="ECO:0000313" key="8">
    <source>
        <dbReference type="Proteomes" id="UP001142291"/>
    </source>
</evidence>
<reference evidence="7" key="1">
    <citation type="journal article" date="2014" name="Int. J. Syst. Evol. Microbiol.">
        <title>Complete genome sequence of Corynebacterium casei LMG S-19264T (=DSM 44701T), isolated from a smear-ripened cheese.</title>
        <authorList>
            <consortium name="US DOE Joint Genome Institute (JGI-PGF)"/>
            <person name="Walter F."/>
            <person name="Albersmeier A."/>
            <person name="Kalinowski J."/>
            <person name="Ruckert C."/>
        </authorList>
    </citation>
    <scope>NUCLEOTIDE SEQUENCE</scope>
    <source>
        <strain evidence="7">VKM Ac-1940</strain>
    </source>
</reference>
<feature type="DNA-binding region" description="H-T-H motif" evidence="4">
    <location>
        <begin position="28"/>
        <end position="47"/>
    </location>
</feature>
<evidence type="ECO:0000256" key="4">
    <source>
        <dbReference type="PROSITE-ProRule" id="PRU00335"/>
    </source>
</evidence>
<keyword evidence="8" id="KW-1185">Reference proteome</keyword>
<feature type="compositionally biased region" description="Basic and acidic residues" evidence="5">
    <location>
        <begin position="108"/>
        <end position="117"/>
    </location>
</feature>
<dbReference type="SUPFAM" id="SSF46689">
    <property type="entry name" value="Homeodomain-like"/>
    <property type="match status" value="1"/>
</dbReference>
<dbReference type="PROSITE" id="PS50977">
    <property type="entry name" value="HTH_TETR_2"/>
    <property type="match status" value="1"/>
</dbReference>
<dbReference type="Gene3D" id="1.10.10.60">
    <property type="entry name" value="Homeodomain-like"/>
    <property type="match status" value="1"/>
</dbReference>
<organism evidence="7 8">
    <name type="scientific">Microbacterium dextranolyticum</name>
    <dbReference type="NCBI Taxonomy" id="36806"/>
    <lineage>
        <taxon>Bacteria</taxon>
        <taxon>Bacillati</taxon>
        <taxon>Actinomycetota</taxon>
        <taxon>Actinomycetes</taxon>
        <taxon>Micrococcales</taxon>
        <taxon>Microbacteriaceae</taxon>
        <taxon>Microbacterium</taxon>
    </lineage>
</organism>
<dbReference type="SUPFAM" id="SSF48498">
    <property type="entry name" value="Tetracyclin repressor-like, C-terminal domain"/>
    <property type="match status" value="1"/>
</dbReference>
<evidence type="ECO:0000256" key="3">
    <source>
        <dbReference type="ARBA" id="ARBA00023163"/>
    </source>
</evidence>
<keyword evidence="2 4" id="KW-0238">DNA-binding</keyword>
<evidence type="ECO:0000256" key="2">
    <source>
        <dbReference type="ARBA" id="ARBA00023125"/>
    </source>
</evidence>
<dbReference type="Gene3D" id="1.10.357.10">
    <property type="entry name" value="Tetracycline Repressor, domain 2"/>
    <property type="match status" value="1"/>
</dbReference>
<reference evidence="7" key="2">
    <citation type="submission" date="2023-01" db="EMBL/GenBank/DDBJ databases">
        <authorList>
            <person name="Sun Q."/>
            <person name="Evtushenko L."/>
        </authorList>
    </citation>
    <scope>NUCLEOTIDE SEQUENCE</scope>
    <source>
        <strain evidence="7">VKM Ac-1940</strain>
    </source>
</reference>
<keyword evidence="3" id="KW-0804">Transcription</keyword>
<dbReference type="AlphaFoldDB" id="A0A9W6HKL7"/>
<comment type="caution">
    <text evidence="7">The sequence shown here is derived from an EMBL/GenBank/DDBJ whole genome shotgun (WGS) entry which is preliminary data.</text>
</comment>
<dbReference type="EMBL" id="BSER01000002">
    <property type="protein sequence ID" value="GLJ94451.1"/>
    <property type="molecule type" value="Genomic_DNA"/>
</dbReference>